<name>A0ABR2MDP8_9ASPA</name>
<organism evidence="2 3">
    <name type="scientific">Platanthera guangdongensis</name>
    <dbReference type="NCBI Taxonomy" id="2320717"/>
    <lineage>
        <taxon>Eukaryota</taxon>
        <taxon>Viridiplantae</taxon>
        <taxon>Streptophyta</taxon>
        <taxon>Embryophyta</taxon>
        <taxon>Tracheophyta</taxon>
        <taxon>Spermatophyta</taxon>
        <taxon>Magnoliopsida</taxon>
        <taxon>Liliopsida</taxon>
        <taxon>Asparagales</taxon>
        <taxon>Orchidaceae</taxon>
        <taxon>Orchidoideae</taxon>
        <taxon>Orchideae</taxon>
        <taxon>Orchidinae</taxon>
        <taxon>Platanthera</taxon>
    </lineage>
</organism>
<evidence type="ECO:0000256" key="1">
    <source>
        <dbReference type="SAM" id="MobiDB-lite"/>
    </source>
</evidence>
<evidence type="ECO:0000313" key="2">
    <source>
        <dbReference type="EMBL" id="KAK8961088.1"/>
    </source>
</evidence>
<gene>
    <name evidence="2" type="ORF">KSP40_PGU004653</name>
</gene>
<protein>
    <submittedName>
        <fullName evidence="2">Uncharacterized protein</fullName>
    </submittedName>
</protein>
<feature type="compositionally biased region" description="Polar residues" evidence="1">
    <location>
        <begin position="18"/>
        <end position="33"/>
    </location>
</feature>
<feature type="region of interest" description="Disordered" evidence="1">
    <location>
        <begin position="1"/>
        <end position="33"/>
    </location>
</feature>
<keyword evidence="3" id="KW-1185">Reference proteome</keyword>
<reference evidence="2 3" key="1">
    <citation type="journal article" date="2022" name="Nat. Plants">
        <title>Genomes of leafy and leafless Platanthera orchids illuminate the evolution of mycoheterotrophy.</title>
        <authorList>
            <person name="Li M.H."/>
            <person name="Liu K.W."/>
            <person name="Li Z."/>
            <person name="Lu H.C."/>
            <person name="Ye Q.L."/>
            <person name="Zhang D."/>
            <person name="Wang J.Y."/>
            <person name="Li Y.F."/>
            <person name="Zhong Z.M."/>
            <person name="Liu X."/>
            <person name="Yu X."/>
            <person name="Liu D.K."/>
            <person name="Tu X.D."/>
            <person name="Liu B."/>
            <person name="Hao Y."/>
            <person name="Liao X.Y."/>
            <person name="Jiang Y.T."/>
            <person name="Sun W.H."/>
            <person name="Chen J."/>
            <person name="Chen Y.Q."/>
            <person name="Ai Y."/>
            <person name="Zhai J.W."/>
            <person name="Wu S.S."/>
            <person name="Zhou Z."/>
            <person name="Hsiao Y.Y."/>
            <person name="Wu W.L."/>
            <person name="Chen Y.Y."/>
            <person name="Lin Y.F."/>
            <person name="Hsu J.L."/>
            <person name="Li C.Y."/>
            <person name="Wang Z.W."/>
            <person name="Zhao X."/>
            <person name="Zhong W.Y."/>
            <person name="Ma X.K."/>
            <person name="Ma L."/>
            <person name="Huang J."/>
            <person name="Chen G.Z."/>
            <person name="Huang M.Z."/>
            <person name="Huang L."/>
            <person name="Peng D.H."/>
            <person name="Luo Y.B."/>
            <person name="Zou S.Q."/>
            <person name="Chen S.P."/>
            <person name="Lan S."/>
            <person name="Tsai W.C."/>
            <person name="Van de Peer Y."/>
            <person name="Liu Z.J."/>
        </authorList>
    </citation>
    <scope>NUCLEOTIDE SEQUENCE [LARGE SCALE GENOMIC DNA]</scope>
    <source>
        <strain evidence="2">Lor288</strain>
    </source>
</reference>
<comment type="caution">
    <text evidence="2">The sequence shown here is derived from an EMBL/GenBank/DDBJ whole genome shotgun (WGS) entry which is preliminary data.</text>
</comment>
<evidence type="ECO:0000313" key="3">
    <source>
        <dbReference type="Proteomes" id="UP001412067"/>
    </source>
</evidence>
<dbReference type="EMBL" id="JBBWWR010000010">
    <property type="protein sequence ID" value="KAK8961088.1"/>
    <property type="molecule type" value="Genomic_DNA"/>
</dbReference>
<proteinExistence type="predicted"/>
<dbReference type="Proteomes" id="UP001412067">
    <property type="component" value="Unassembled WGS sequence"/>
</dbReference>
<sequence>MRTPSRPSKILPQALSPAKSQQLGAANCDASSSTSRRLTILYSRPRSSIGHRRPRHLSLAPVRPCRTRGIVDLNTLFWNPIPTSTRDHNPPVVALSWHTLDWHRHQRKSSVSQLWVLFARLD</sequence>
<accession>A0ABR2MDP8</accession>